<gene>
    <name evidence="2" type="ORF">SO694_00055045</name>
</gene>
<protein>
    <submittedName>
        <fullName evidence="2">Uncharacterized protein</fullName>
    </submittedName>
</protein>
<sequence>MASTKVMVRDKVAAERGGQLLTLDGAMAHALTLNLSDRNLSDGDCKHMAGTRPIKMLSSFANGPMGTHKLDTIFELERDHLVKAARRTPYKQTANGQRKGGPLGTGWWAKGKELSRKAARNELIENLGLTTLHRNFLALTKHHAVPKGSPLLTHGDDADAAPYVDCYLQMLVTARCLAPDRYELTEVYFSHRCVDWGKYGDLLYCGSAQSPRVTSRAFCSGHDVRSWLICGPALRGPMTFSDEATVIEMGKESVPEICHQMSPRKVFALDDNQLRYVSQITDTKNPLYNMHLTPLGETATNWVAERTARHKLTGDDLAEHAKEVMQHMTREEWGRKSAKAGGSKNTKGMGMKAGPAKVKHAAKSAKGMLKFAHLPPKAKARAISAAQKRGHEAAKLKPCRCGRRQRPAALTISERFRPGTRRNSLPTHLVGSTTHNRMSHHECRFYKLELTAREKVKGQKRYRPYENQPRCYECP</sequence>
<evidence type="ECO:0000256" key="1">
    <source>
        <dbReference type="SAM" id="MobiDB-lite"/>
    </source>
</evidence>
<evidence type="ECO:0000313" key="3">
    <source>
        <dbReference type="Proteomes" id="UP001363151"/>
    </source>
</evidence>
<organism evidence="2 3">
    <name type="scientific">Aureococcus anophagefferens</name>
    <name type="common">Harmful bloom alga</name>
    <dbReference type="NCBI Taxonomy" id="44056"/>
    <lineage>
        <taxon>Eukaryota</taxon>
        <taxon>Sar</taxon>
        <taxon>Stramenopiles</taxon>
        <taxon>Ochrophyta</taxon>
        <taxon>Pelagophyceae</taxon>
        <taxon>Pelagomonadales</taxon>
        <taxon>Pelagomonadaceae</taxon>
        <taxon>Aureococcus</taxon>
    </lineage>
</organism>
<proteinExistence type="predicted"/>
<evidence type="ECO:0000313" key="2">
    <source>
        <dbReference type="EMBL" id="KAK7240875.1"/>
    </source>
</evidence>
<name>A0ABR1FXC3_AURAN</name>
<reference evidence="2 3" key="1">
    <citation type="submission" date="2024-03" db="EMBL/GenBank/DDBJ databases">
        <title>Aureococcus anophagefferens CCMP1851 and Kratosvirus quantuckense: Draft genome of a second virus-susceptible host strain in the model system.</title>
        <authorList>
            <person name="Chase E."/>
            <person name="Truchon A.R."/>
            <person name="Schepens W."/>
            <person name="Wilhelm S.W."/>
        </authorList>
    </citation>
    <scope>NUCLEOTIDE SEQUENCE [LARGE SCALE GENOMIC DNA]</scope>
    <source>
        <strain evidence="2 3">CCMP1851</strain>
    </source>
</reference>
<accession>A0ABR1FXC3</accession>
<dbReference type="EMBL" id="JBBJCI010000208">
    <property type="protein sequence ID" value="KAK7240875.1"/>
    <property type="molecule type" value="Genomic_DNA"/>
</dbReference>
<feature type="region of interest" description="Disordered" evidence="1">
    <location>
        <begin position="329"/>
        <end position="353"/>
    </location>
</feature>
<keyword evidence="3" id="KW-1185">Reference proteome</keyword>
<comment type="caution">
    <text evidence="2">The sequence shown here is derived from an EMBL/GenBank/DDBJ whole genome shotgun (WGS) entry which is preliminary data.</text>
</comment>
<dbReference type="Proteomes" id="UP001363151">
    <property type="component" value="Unassembled WGS sequence"/>
</dbReference>